<dbReference type="EMBL" id="VZCB01000042">
    <property type="protein sequence ID" value="MQN80163.1"/>
    <property type="molecule type" value="Genomic_DNA"/>
</dbReference>
<gene>
    <name evidence="1" type="ORF">F7D73_04180</name>
</gene>
<organism evidence="1 2">
    <name type="scientific">Segatella copri</name>
    <dbReference type="NCBI Taxonomy" id="165179"/>
    <lineage>
        <taxon>Bacteria</taxon>
        <taxon>Pseudomonadati</taxon>
        <taxon>Bacteroidota</taxon>
        <taxon>Bacteroidia</taxon>
        <taxon>Bacteroidales</taxon>
        <taxon>Prevotellaceae</taxon>
        <taxon>Segatella</taxon>
    </lineage>
</organism>
<evidence type="ECO:0000313" key="2">
    <source>
        <dbReference type="Proteomes" id="UP000480425"/>
    </source>
</evidence>
<proteinExistence type="predicted"/>
<dbReference type="RefSeq" id="WP_153122443.1">
    <property type="nucleotide sequence ID" value="NZ_VZCB01000042.1"/>
</dbReference>
<reference evidence="1 2" key="1">
    <citation type="submission" date="2019-09" db="EMBL/GenBank/DDBJ databases">
        <title>Distinct polysaccharide growth profiles of human intestinal Prevotella copri isolates.</title>
        <authorList>
            <person name="Fehlner-Peach H."/>
            <person name="Magnabosco C."/>
            <person name="Raghavan V."/>
            <person name="Scher J.U."/>
            <person name="Tett A."/>
            <person name="Cox L.M."/>
            <person name="Gottsegen C."/>
            <person name="Watters A."/>
            <person name="Wiltshire- Gordon J.D."/>
            <person name="Segata N."/>
            <person name="Bonneau R."/>
            <person name="Littman D.R."/>
        </authorList>
    </citation>
    <scope>NUCLEOTIDE SEQUENCE [LARGE SCALE GENOMIC DNA]</scope>
    <source>
        <strain evidence="2">iA622</strain>
    </source>
</reference>
<dbReference type="OrthoDB" id="634338at2"/>
<evidence type="ECO:0000313" key="1">
    <source>
        <dbReference type="EMBL" id="MQN80163.1"/>
    </source>
</evidence>
<sequence>MNTGLDQYMDIFKAAVENSAAKITKSFEKILIEVIFLFMVIPRKINFTKMGRYGSHVEQTYRNAFGLKKSKCINWLKLNVSLAKRFFGKQGRWAIAIDPSYISKADKKTPHIGRFGSGCAQSVKHGLEIMGIGLIDSLMDCQARDKWKLDFAFNASFTSLNVAKVTMKEMGMEYSMSSFKSLMTNIYLVKRIFKASGYTPNRTLISKIFKDLSYLQRIAA</sequence>
<name>A0A6G1TXZ0_9BACT</name>
<evidence type="ECO:0008006" key="3">
    <source>
        <dbReference type="Google" id="ProtNLM"/>
    </source>
</evidence>
<protein>
    <recommendedName>
        <fullName evidence="3">Transposase</fullName>
    </recommendedName>
</protein>
<dbReference type="AlphaFoldDB" id="A0A6G1TXZ0"/>
<comment type="caution">
    <text evidence="1">The sequence shown here is derived from an EMBL/GenBank/DDBJ whole genome shotgun (WGS) entry which is preliminary data.</text>
</comment>
<dbReference type="Proteomes" id="UP000480425">
    <property type="component" value="Unassembled WGS sequence"/>
</dbReference>
<accession>A0A6G1TXZ0</accession>